<sequence length="89" mass="9772">MATPVYQGSSRNIGNAQFGNVERGRPEFGVSWGRPEAQDVSSAGAFNFGLKNRTTMWRAKQGSGIGRANLGTNVNFEDSPTYQYNPELR</sequence>
<feature type="compositionally biased region" description="Polar residues" evidence="1">
    <location>
        <begin position="70"/>
        <end position="89"/>
    </location>
</feature>
<proteinExistence type="predicted"/>
<organism evidence="2">
    <name type="scientific">uncultured Caudovirales phage</name>
    <dbReference type="NCBI Taxonomy" id="2100421"/>
    <lineage>
        <taxon>Viruses</taxon>
        <taxon>Duplodnaviria</taxon>
        <taxon>Heunggongvirae</taxon>
        <taxon>Uroviricota</taxon>
        <taxon>Caudoviricetes</taxon>
        <taxon>Peduoviridae</taxon>
        <taxon>Maltschvirus</taxon>
        <taxon>Maltschvirus maltsch</taxon>
    </lineage>
</organism>
<feature type="region of interest" description="Disordered" evidence="1">
    <location>
        <begin position="1"/>
        <end position="36"/>
    </location>
</feature>
<accession>A0A6J7WLB0</accession>
<evidence type="ECO:0000256" key="1">
    <source>
        <dbReference type="SAM" id="MobiDB-lite"/>
    </source>
</evidence>
<feature type="compositionally biased region" description="Polar residues" evidence="1">
    <location>
        <begin position="1"/>
        <end position="18"/>
    </location>
</feature>
<dbReference type="EMBL" id="LR798267">
    <property type="protein sequence ID" value="CAB5218861.1"/>
    <property type="molecule type" value="Genomic_DNA"/>
</dbReference>
<evidence type="ECO:0000313" key="2">
    <source>
        <dbReference type="EMBL" id="CAB5218861.1"/>
    </source>
</evidence>
<feature type="region of interest" description="Disordered" evidence="1">
    <location>
        <begin position="63"/>
        <end position="89"/>
    </location>
</feature>
<gene>
    <name evidence="2" type="ORF">UFOVP221_2</name>
</gene>
<name>A0A6J7WLB0_9CAUD</name>
<reference evidence="2" key="1">
    <citation type="submission" date="2020-05" db="EMBL/GenBank/DDBJ databases">
        <authorList>
            <person name="Chiriac C."/>
            <person name="Salcher M."/>
            <person name="Ghai R."/>
            <person name="Kavagutti S V."/>
        </authorList>
    </citation>
    <scope>NUCLEOTIDE SEQUENCE</scope>
</reference>
<protein>
    <submittedName>
        <fullName evidence="2">Uncharacterized protein</fullName>
    </submittedName>
</protein>